<reference evidence="8 9" key="1">
    <citation type="submission" date="2019-10" db="EMBL/GenBank/DDBJ databases">
        <title>Assembly and Annotation for the nematode Trichostrongylus colubriformis.</title>
        <authorList>
            <person name="Martin J."/>
        </authorList>
    </citation>
    <scope>NUCLEOTIDE SEQUENCE [LARGE SCALE GENOMIC DNA]</scope>
    <source>
        <strain evidence="8">G859</strain>
        <tissue evidence="8">Whole worm</tissue>
    </source>
</reference>
<name>A0AAN8EUW9_TRICO</name>
<feature type="transmembrane region" description="Helical" evidence="6">
    <location>
        <begin position="308"/>
        <end position="329"/>
    </location>
</feature>
<evidence type="ECO:0000256" key="1">
    <source>
        <dbReference type="ARBA" id="ARBA00004370"/>
    </source>
</evidence>
<comment type="subcellular location">
    <subcellularLocation>
        <location evidence="1">Membrane</location>
    </subcellularLocation>
</comment>
<dbReference type="Gene3D" id="1.20.1070.10">
    <property type="entry name" value="Rhodopsin 7-helix transmembrane proteins"/>
    <property type="match status" value="1"/>
</dbReference>
<evidence type="ECO:0000259" key="7">
    <source>
        <dbReference type="PROSITE" id="PS50262"/>
    </source>
</evidence>
<proteinExistence type="inferred from homology"/>
<evidence type="ECO:0000256" key="4">
    <source>
        <dbReference type="ARBA" id="ARBA00023136"/>
    </source>
</evidence>
<gene>
    <name evidence="8" type="ORF">GCK32_000271</name>
</gene>
<dbReference type="PROSITE" id="PS50262">
    <property type="entry name" value="G_PROTEIN_RECEP_F1_2"/>
    <property type="match status" value="1"/>
</dbReference>
<evidence type="ECO:0000256" key="3">
    <source>
        <dbReference type="ARBA" id="ARBA00022989"/>
    </source>
</evidence>
<dbReference type="Proteomes" id="UP001331761">
    <property type="component" value="Unassembled WGS sequence"/>
</dbReference>
<feature type="transmembrane region" description="Helical" evidence="6">
    <location>
        <begin position="227"/>
        <end position="250"/>
    </location>
</feature>
<accession>A0AAN8EUW9</accession>
<evidence type="ECO:0000313" key="8">
    <source>
        <dbReference type="EMBL" id="KAK5966487.1"/>
    </source>
</evidence>
<dbReference type="SUPFAM" id="SSF81321">
    <property type="entry name" value="Family A G protein-coupled receptor-like"/>
    <property type="match status" value="1"/>
</dbReference>
<feature type="domain" description="G-protein coupled receptors family 1 profile" evidence="7">
    <location>
        <begin position="82"/>
        <end position="360"/>
    </location>
</feature>
<dbReference type="PRINTS" id="PR00237">
    <property type="entry name" value="GPCRRHODOPSN"/>
</dbReference>
<dbReference type="GO" id="GO:0016020">
    <property type="term" value="C:membrane"/>
    <property type="evidence" value="ECO:0007669"/>
    <property type="project" value="UniProtKB-SubCell"/>
</dbReference>
<evidence type="ECO:0000256" key="2">
    <source>
        <dbReference type="ARBA" id="ARBA00022692"/>
    </source>
</evidence>
<dbReference type="Pfam" id="PF00001">
    <property type="entry name" value="7tm_1"/>
    <property type="match status" value="1"/>
</dbReference>
<dbReference type="GO" id="GO:0004930">
    <property type="term" value="F:G protein-coupled receptor activity"/>
    <property type="evidence" value="ECO:0007669"/>
    <property type="project" value="UniProtKB-KW"/>
</dbReference>
<dbReference type="InterPro" id="IPR000276">
    <property type="entry name" value="GPCR_Rhodpsn"/>
</dbReference>
<evidence type="ECO:0000313" key="9">
    <source>
        <dbReference type="Proteomes" id="UP001331761"/>
    </source>
</evidence>
<dbReference type="EMBL" id="WIXE01023458">
    <property type="protein sequence ID" value="KAK5966487.1"/>
    <property type="molecule type" value="Genomic_DNA"/>
</dbReference>
<comment type="similarity">
    <text evidence="5">Belongs to the G-protein coupled receptor 1 family.</text>
</comment>
<evidence type="ECO:0000256" key="6">
    <source>
        <dbReference type="SAM" id="Phobius"/>
    </source>
</evidence>
<keyword evidence="5" id="KW-0807">Transducer</keyword>
<keyword evidence="5" id="KW-0297">G-protein coupled receptor</keyword>
<protein>
    <submittedName>
        <fullName evidence="8">NTR-1</fullName>
    </submittedName>
</protein>
<dbReference type="PROSITE" id="PS00237">
    <property type="entry name" value="G_PROTEIN_RECEP_F1_1"/>
    <property type="match status" value="1"/>
</dbReference>
<feature type="transmembrane region" description="Helical" evidence="6">
    <location>
        <begin position="69"/>
        <end position="91"/>
    </location>
</feature>
<keyword evidence="5" id="KW-0675">Receptor</keyword>
<keyword evidence="9" id="KW-1185">Reference proteome</keyword>
<keyword evidence="2 5" id="KW-0812">Transmembrane</keyword>
<keyword evidence="3 6" id="KW-1133">Transmembrane helix</keyword>
<keyword evidence="4 6" id="KW-0472">Membrane</keyword>
<dbReference type="PANTHER" id="PTHR24224:SF6">
    <property type="entry name" value="CARDIOACCELERATORY PEPTIDE RECEPTOR-RELATED"/>
    <property type="match status" value="1"/>
</dbReference>
<organism evidence="8 9">
    <name type="scientific">Trichostrongylus colubriformis</name>
    <name type="common">Black scour worm</name>
    <dbReference type="NCBI Taxonomy" id="6319"/>
    <lineage>
        <taxon>Eukaryota</taxon>
        <taxon>Metazoa</taxon>
        <taxon>Ecdysozoa</taxon>
        <taxon>Nematoda</taxon>
        <taxon>Chromadorea</taxon>
        <taxon>Rhabditida</taxon>
        <taxon>Rhabditina</taxon>
        <taxon>Rhabditomorpha</taxon>
        <taxon>Strongyloidea</taxon>
        <taxon>Trichostrongylidae</taxon>
        <taxon>Trichostrongylus</taxon>
    </lineage>
</organism>
<dbReference type="PANTHER" id="PTHR24224">
    <property type="entry name" value="CARDIOACCELERATORY PEPTIDE RECEPTOR-RELATED"/>
    <property type="match status" value="1"/>
</dbReference>
<feature type="transmembrane region" description="Helical" evidence="6">
    <location>
        <begin position="112"/>
        <end position="137"/>
    </location>
</feature>
<dbReference type="InterPro" id="IPR052665">
    <property type="entry name" value="Neuropeptide-GPCR"/>
</dbReference>
<feature type="transmembrane region" description="Helical" evidence="6">
    <location>
        <begin position="149"/>
        <end position="167"/>
    </location>
</feature>
<sequence length="410" mass="45524">MTSEMSSGKTSKDMPDYSLEIQLPLDKMEIDAAKFQALKQLILRMSNGEAMVQLNGGGGGEPPAVEWMMLHHMAIILLTIVGNCLLIYVILKNNAVRRRKCVTPVQMLMLHMCAADLLFALITMVPTMAITATVPVFYGPDMLCKFVKFLQVIPMYASSFLLVAISADRFQAICRPLASMKSNAYKRPALYASIAWALALLFSTPQFGLFAKIDGDCVGTYTSPYQYAIYVTVFNTVVWLLPSALAGYLYSRVCGAVWQSTTFGSAFQANGKTGQLTSTSSSAGQVHHKGATMQCVELDRRRVQTVKLTLTIVAANFILWAPFCITSVIDALWPTAINPTFATYIMFFGNLNSFMNPWIWFYFNRAQIRRALPCRRGKDSLLLRTCSARRTTDGITDNSVEYHLTTDSKG</sequence>
<dbReference type="InterPro" id="IPR017452">
    <property type="entry name" value="GPCR_Rhodpsn_7TM"/>
</dbReference>
<evidence type="ECO:0000256" key="5">
    <source>
        <dbReference type="RuleBase" id="RU000688"/>
    </source>
</evidence>
<comment type="caution">
    <text evidence="8">The sequence shown here is derived from an EMBL/GenBank/DDBJ whole genome shotgun (WGS) entry which is preliminary data.</text>
</comment>
<feature type="transmembrane region" description="Helical" evidence="6">
    <location>
        <begin position="341"/>
        <end position="363"/>
    </location>
</feature>
<feature type="transmembrane region" description="Helical" evidence="6">
    <location>
        <begin position="188"/>
        <end position="207"/>
    </location>
</feature>
<dbReference type="AlphaFoldDB" id="A0AAN8EUW9"/>